<evidence type="ECO:0000256" key="2">
    <source>
        <dbReference type="ARBA" id="ARBA00007200"/>
    </source>
</evidence>
<keyword evidence="4 7" id="KW-1133">Transmembrane helix</keyword>
<feature type="compositionally biased region" description="Basic and acidic residues" evidence="6">
    <location>
        <begin position="651"/>
        <end position="664"/>
    </location>
</feature>
<evidence type="ECO:0000256" key="1">
    <source>
        <dbReference type="ARBA" id="ARBA00004141"/>
    </source>
</evidence>
<evidence type="ECO:0000256" key="6">
    <source>
        <dbReference type="SAM" id="MobiDB-lite"/>
    </source>
</evidence>
<keyword evidence="12" id="KW-1185">Reference proteome</keyword>
<dbReference type="EMBL" id="HBIW01012851">
    <property type="protein sequence ID" value="CAE0695592.1"/>
    <property type="molecule type" value="Transcribed_RNA"/>
</dbReference>
<feature type="region of interest" description="Disordered" evidence="6">
    <location>
        <begin position="617"/>
        <end position="666"/>
    </location>
</feature>
<evidence type="ECO:0000259" key="8">
    <source>
        <dbReference type="Pfam" id="PF08016"/>
    </source>
</evidence>
<sequence>MLDKLLPPKLKKKPKLKRQGTFLDKPKEALKKRKYGRDFWELATFLLFVIIYGIYLGQTFENKSKYYISLYLENQLTGGEWHPKKYYGNTVTSEDWLSWASLLLVPATFPSENYLGKNFTQIKQQCGSKYSPDCAHAAPGFMADWGPIRVGKVRVRQLRMKMNAKCAIPLEFCPAGKVDDLCADQGKGCVGPYVYGDETPTARWSHSKNKNERKRTLVQTTPHGEIPRTGEPIKYEQADDSLKDLFSAYWSIGTQENYAYGGHTIYLDSYNPAEEFQSLIDQSWFDRQTRGVWVEYALYSPDADIVSIVQLGTIFTPTGDLVPEARFTHAAMRDLEFPMDTPANQLYTLNQVILYVYILFKLIYEIYCCYEFPHGWHHYFTTDVYNCIELANLLCFVLTFALRLAMQSEFDRTLRKTMESGNVEGRFDEPIRLRDLILHYDRTSAINAILSIMKAFKYVRFSATLTLPVDTLMASMMRMNVLSVCIGILLIGWGVTMNMIVGYELNNYRSFMESVLTLVKVIFGEADFGELMEVDNRMFALIAFGIYCVVVFFIILSMFFAMVSAAQEAIEEANASTEDEKTPRVLKDLAHFFRPTCKVLGYVPIVGALVPDQRSLLKLANEDTDDEEDEEESKEEEAEEEEEEIPEDPFEDRKTDSEDFKRSVSDPSVVVLEALQDIGAAQKELADLLRVATARKRASMEVDRVRTASRGSRGSMSQPPSRAVSRGSLNLGGIDIPKRESLDSPPKSPAPRTPG</sequence>
<name>A0A7S4E848_9STRA</name>
<feature type="compositionally biased region" description="Polar residues" evidence="6">
    <location>
        <begin position="709"/>
        <end position="720"/>
    </location>
</feature>
<comment type="subcellular location">
    <subcellularLocation>
        <location evidence="1">Membrane</location>
        <topology evidence="1">Multi-pass membrane protein</topology>
    </subcellularLocation>
</comment>
<evidence type="ECO:0000313" key="10">
    <source>
        <dbReference type="EMBL" id="CAE0695592.1"/>
    </source>
</evidence>
<feature type="compositionally biased region" description="Pro residues" evidence="6">
    <location>
        <begin position="746"/>
        <end position="755"/>
    </location>
</feature>
<feature type="region of interest" description="Disordered" evidence="6">
    <location>
        <begin position="696"/>
        <end position="755"/>
    </location>
</feature>
<dbReference type="InterPro" id="IPR051223">
    <property type="entry name" value="Polycystin"/>
</dbReference>
<evidence type="ECO:0000259" key="9">
    <source>
        <dbReference type="Pfam" id="PF20519"/>
    </source>
</evidence>
<dbReference type="GO" id="GO:0016020">
    <property type="term" value="C:membrane"/>
    <property type="evidence" value="ECO:0007669"/>
    <property type="project" value="UniProtKB-SubCell"/>
</dbReference>
<dbReference type="PANTHER" id="PTHR10877:SF183">
    <property type="entry name" value="AT14535P-RELATED"/>
    <property type="match status" value="1"/>
</dbReference>
<feature type="transmembrane region" description="Helical" evidence="7">
    <location>
        <begin position="538"/>
        <end position="561"/>
    </location>
</feature>
<evidence type="ECO:0000256" key="7">
    <source>
        <dbReference type="SAM" id="Phobius"/>
    </source>
</evidence>
<dbReference type="InterPro" id="IPR046791">
    <property type="entry name" value="Polycystin_dom"/>
</dbReference>
<accession>A0A7S4E848</accession>
<dbReference type="Proteomes" id="UP000789595">
    <property type="component" value="Unassembled WGS sequence"/>
</dbReference>
<keyword evidence="3 7" id="KW-0812">Transmembrane</keyword>
<feature type="transmembrane region" description="Helical" evidence="7">
    <location>
        <begin position="39"/>
        <end position="57"/>
    </location>
</feature>
<reference evidence="11" key="2">
    <citation type="submission" date="2021-11" db="EMBL/GenBank/DDBJ databases">
        <authorList>
            <consortium name="Genoscope - CEA"/>
            <person name="William W."/>
        </authorList>
    </citation>
    <scope>NUCLEOTIDE SEQUENCE</scope>
</reference>
<reference evidence="10" key="1">
    <citation type="submission" date="2021-01" db="EMBL/GenBank/DDBJ databases">
        <authorList>
            <person name="Corre E."/>
            <person name="Pelletier E."/>
            <person name="Niang G."/>
            <person name="Scheremetjew M."/>
            <person name="Finn R."/>
            <person name="Kale V."/>
            <person name="Holt S."/>
            <person name="Cochrane G."/>
            <person name="Meng A."/>
            <person name="Brown T."/>
            <person name="Cohen L."/>
        </authorList>
    </citation>
    <scope>NUCLEOTIDE SEQUENCE</scope>
    <source>
        <strain evidence="10">CCMP1756</strain>
    </source>
</reference>
<dbReference type="OrthoDB" id="444119at2759"/>
<evidence type="ECO:0000313" key="12">
    <source>
        <dbReference type="Proteomes" id="UP000789595"/>
    </source>
</evidence>
<dbReference type="EMBL" id="CAKKNE010000001">
    <property type="protein sequence ID" value="CAH0363784.1"/>
    <property type="molecule type" value="Genomic_DNA"/>
</dbReference>
<evidence type="ECO:0000256" key="4">
    <source>
        <dbReference type="ARBA" id="ARBA00022989"/>
    </source>
</evidence>
<feature type="domain" description="Polycystin cation channel PKD1/PKD2" evidence="8">
    <location>
        <begin position="352"/>
        <end position="564"/>
    </location>
</feature>
<proteinExistence type="inferred from homology"/>
<gene>
    <name evidence="10" type="ORF">PCAL00307_LOCUS11028</name>
    <name evidence="11" type="ORF">PECAL_1P01180</name>
</gene>
<feature type="domain" description="Polycystin" evidence="9">
    <location>
        <begin position="149"/>
        <end position="332"/>
    </location>
</feature>
<organism evidence="10">
    <name type="scientific">Pelagomonas calceolata</name>
    <dbReference type="NCBI Taxonomy" id="35677"/>
    <lineage>
        <taxon>Eukaryota</taxon>
        <taxon>Sar</taxon>
        <taxon>Stramenopiles</taxon>
        <taxon>Ochrophyta</taxon>
        <taxon>Pelagophyceae</taxon>
        <taxon>Pelagomonadales</taxon>
        <taxon>Pelagomonadaceae</taxon>
        <taxon>Pelagomonas</taxon>
    </lineage>
</organism>
<dbReference type="Gene3D" id="1.10.287.70">
    <property type="match status" value="1"/>
</dbReference>
<evidence type="ECO:0008006" key="13">
    <source>
        <dbReference type="Google" id="ProtNLM"/>
    </source>
</evidence>
<feature type="transmembrane region" description="Helical" evidence="7">
    <location>
        <begin position="390"/>
        <end position="406"/>
    </location>
</feature>
<evidence type="ECO:0000256" key="3">
    <source>
        <dbReference type="ARBA" id="ARBA00022692"/>
    </source>
</evidence>
<feature type="transmembrane region" description="Helical" evidence="7">
    <location>
        <begin position="481"/>
        <end position="503"/>
    </location>
</feature>
<comment type="similarity">
    <text evidence="2">Belongs to the polycystin family.</text>
</comment>
<keyword evidence="5 7" id="KW-0472">Membrane</keyword>
<dbReference type="Pfam" id="PF08016">
    <property type="entry name" value="PKD_channel"/>
    <property type="match status" value="1"/>
</dbReference>
<feature type="compositionally biased region" description="Acidic residues" evidence="6">
    <location>
        <begin position="622"/>
        <end position="650"/>
    </location>
</feature>
<dbReference type="PANTHER" id="PTHR10877">
    <property type="entry name" value="POLYCYSTIN FAMILY MEMBER"/>
    <property type="match status" value="1"/>
</dbReference>
<dbReference type="Pfam" id="PF20519">
    <property type="entry name" value="Polycystin_dom"/>
    <property type="match status" value="1"/>
</dbReference>
<dbReference type="AlphaFoldDB" id="A0A7S4E848"/>
<evidence type="ECO:0000256" key="5">
    <source>
        <dbReference type="ARBA" id="ARBA00023136"/>
    </source>
</evidence>
<protein>
    <recommendedName>
        <fullName evidence="13">Polycystin cation channel PKD1/PKD2 domain-containing protein</fullName>
    </recommendedName>
</protein>
<dbReference type="InterPro" id="IPR013122">
    <property type="entry name" value="PKD1_2_channel"/>
</dbReference>
<evidence type="ECO:0000313" key="11">
    <source>
        <dbReference type="EMBL" id="CAH0363784.1"/>
    </source>
</evidence>